<evidence type="ECO:0000259" key="3">
    <source>
        <dbReference type="SMART" id="SM00703"/>
    </source>
</evidence>
<feature type="transmembrane region" description="Helical" evidence="1">
    <location>
        <begin position="415"/>
        <end position="435"/>
    </location>
</feature>
<keyword evidence="1" id="KW-0812">Transmembrane</keyword>
<feature type="signal peptide" evidence="2">
    <location>
        <begin position="1"/>
        <end position="30"/>
    </location>
</feature>
<reference evidence="5" key="1">
    <citation type="submission" date="2014-01" db="EMBL/GenBank/DDBJ databases">
        <title>The Genome Sequence of Anopheles farauti FAR1 (V2).</title>
        <authorList>
            <consortium name="The Broad Institute Genomics Platform"/>
            <person name="Neafsey D.E."/>
            <person name="Besansky N."/>
            <person name="Howell P."/>
            <person name="Walton C."/>
            <person name="Young S.K."/>
            <person name="Zeng Q."/>
            <person name="Gargeya S."/>
            <person name="Fitzgerald M."/>
            <person name="Haas B."/>
            <person name="Abouelleil A."/>
            <person name="Allen A.W."/>
            <person name="Alvarado L."/>
            <person name="Arachchi H.M."/>
            <person name="Berlin A.M."/>
            <person name="Chapman S.B."/>
            <person name="Gainer-Dewar J."/>
            <person name="Goldberg J."/>
            <person name="Griggs A."/>
            <person name="Gujja S."/>
            <person name="Hansen M."/>
            <person name="Howarth C."/>
            <person name="Imamovic A."/>
            <person name="Ireland A."/>
            <person name="Larimer J."/>
            <person name="McCowan C."/>
            <person name="Murphy C."/>
            <person name="Pearson M."/>
            <person name="Poon T.W."/>
            <person name="Priest M."/>
            <person name="Roberts A."/>
            <person name="Saif S."/>
            <person name="Shea T."/>
            <person name="Sisk P."/>
            <person name="Sykes S."/>
            <person name="Wortman J."/>
            <person name="Nusbaum C."/>
            <person name="Birren B."/>
        </authorList>
    </citation>
    <scope>NUCLEOTIDE SEQUENCE [LARGE SCALE GENOMIC DNA]</scope>
    <source>
        <strain evidence="5">FAR1</strain>
    </source>
</reference>
<feature type="transmembrane region" description="Helical" evidence="1">
    <location>
        <begin position="602"/>
        <end position="622"/>
    </location>
</feature>
<feature type="chain" id="PRO_5046373797" description="Nose resistant-to-fluoxetine protein N-terminal domain-containing protein" evidence="2">
    <location>
        <begin position="31"/>
        <end position="706"/>
    </location>
</feature>
<feature type="transmembrane region" description="Helical" evidence="1">
    <location>
        <begin position="199"/>
        <end position="221"/>
    </location>
</feature>
<dbReference type="Proteomes" id="UP000075886">
    <property type="component" value="Unassembled WGS sequence"/>
</dbReference>
<organism evidence="4 5">
    <name type="scientific">Anopheles farauti</name>
    <dbReference type="NCBI Taxonomy" id="69004"/>
    <lineage>
        <taxon>Eukaryota</taxon>
        <taxon>Metazoa</taxon>
        <taxon>Ecdysozoa</taxon>
        <taxon>Arthropoda</taxon>
        <taxon>Hexapoda</taxon>
        <taxon>Insecta</taxon>
        <taxon>Pterygota</taxon>
        <taxon>Neoptera</taxon>
        <taxon>Endopterygota</taxon>
        <taxon>Diptera</taxon>
        <taxon>Nematocera</taxon>
        <taxon>Culicoidea</taxon>
        <taxon>Culicidae</taxon>
        <taxon>Anophelinae</taxon>
        <taxon>Anopheles</taxon>
    </lineage>
</organism>
<evidence type="ECO:0000313" key="4">
    <source>
        <dbReference type="EnsemblMetazoa" id="AFAF007693-PA"/>
    </source>
</evidence>
<dbReference type="PANTHER" id="PTHR11161:SF0">
    <property type="entry name" value="O-ACYLTRANSFERASE LIKE PROTEIN"/>
    <property type="match status" value="1"/>
</dbReference>
<dbReference type="PANTHER" id="PTHR11161">
    <property type="entry name" value="O-ACYLTRANSFERASE"/>
    <property type="match status" value="1"/>
</dbReference>
<feature type="transmembrane region" description="Helical" evidence="1">
    <location>
        <begin position="561"/>
        <end position="581"/>
    </location>
</feature>
<dbReference type="EnsemblMetazoa" id="AFAF007693-RA">
    <property type="protein sequence ID" value="AFAF007693-PA"/>
    <property type="gene ID" value="AFAF007693"/>
</dbReference>
<dbReference type="SMART" id="SM00703">
    <property type="entry name" value="NRF"/>
    <property type="match status" value="1"/>
</dbReference>
<feature type="transmembrane region" description="Helical" evidence="1">
    <location>
        <begin position="304"/>
        <end position="331"/>
    </location>
</feature>
<reference evidence="4" key="2">
    <citation type="submission" date="2020-05" db="UniProtKB">
        <authorList>
            <consortium name="EnsemblMetazoa"/>
        </authorList>
    </citation>
    <scope>IDENTIFICATION</scope>
    <source>
        <strain evidence="4">FAR1</strain>
    </source>
</reference>
<dbReference type="VEuPathDB" id="VectorBase:AFAF007693"/>
<keyword evidence="1" id="KW-1133">Transmembrane helix</keyword>
<proteinExistence type="predicted"/>
<keyword evidence="5" id="KW-1185">Reference proteome</keyword>
<feature type="domain" description="Nose resistant-to-fluoxetine protein N-terminal" evidence="3">
    <location>
        <begin position="57"/>
        <end position="190"/>
    </location>
</feature>
<feature type="transmembrane region" description="Helical" evidence="1">
    <location>
        <begin position="267"/>
        <end position="284"/>
    </location>
</feature>
<protein>
    <recommendedName>
        <fullName evidence="3">Nose resistant-to-fluoxetine protein N-terminal domain-containing protein</fullName>
    </recommendedName>
</protein>
<evidence type="ECO:0000256" key="1">
    <source>
        <dbReference type="SAM" id="Phobius"/>
    </source>
</evidence>
<keyword evidence="2" id="KW-0732">Signal</keyword>
<dbReference type="EMBL" id="AXCN02002156">
    <property type="status" value="NOT_ANNOTATED_CDS"/>
    <property type="molecule type" value="Genomic_DNA"/>
</dbReference>
<dbReference type="Pfam" id="PF20146">
    <property type="entry name" value="NRF"/>
    <property type="match status" value="1"/>
</dbReference>
<evidence type="ECO:0000256" key="2">
    <source>
        <dbReference type="SAM" id="SignalP"/>
    </source>
</evidence>
<feature type="transmembrane region" description="Helical" evidence="1">
    <location>
        <begin position="442"/>
        <end position="463"/>
    </location>
</feature>
<dbReference type="InterPro" id="IPR006621">
    <property type="entry name" value="Nose-resist-to-fluoxetine_N"/>
</dbReference>
<accession>A0A182QD03</accession>
<feature type="transmembrane region" description="Helical" evidence="1">
    <location>
        <begin position="351"/>
        <end position="369"/>
    </location>
</feature>
<sequence>MVTIFSTCLRGAMLFRWCWQFGLLAAFALAADEQPLFGLARLTETLQSIDVRYLGNETLCDQQLLALVAGVQDKEFWTLKLLDSWGKWPAGIFSGNLYELGHYDQCVDMQYGSDRTLPGMIRGRYCFLTVPLENLLPPQQQRIMPGTSGDLWAVRLGACIPAACTAQHFQQFLNKTVPNLPPVRLACNSVTPPLGTAQWIAIAVFTVIALLALGSTLYETVTLCRGGTPRRNLVIFSLYGNGRKLLATKRRVPEEAATKSGTIDCINGIRVISMAWVVFSHNYTRVGMEPLINSHAILPWLESYHSVLVVASTVSVDTFFLLSGLLTCWSILNALDKRGRLSLPMMYLHRYLRLTPTLAALILFSAALMRHAGSGPFWDGAMSLTTDTCQKYWWSALLYVQNYVNPREICLGHTWYLSVDMQLYLLSPFIIYPLWRWGRRMLLAVVALIVASMVTVFTVFLVHDLRLSFLAVDGERIRHIHTYYPTHTRAGAWLVGVIFGYLLQRTKKHYVLLPRWSIVVGWAGAGFTMLAVLFADHPIQQPNYHELPVAVDATYEALNRVLWAAAVGWIVFACVNGYGGVVNEFLGATVWQPLGRLSYSIYLLHLPIQVMMAGTIRVPYYFTDVHAVYQFWGDIGFTLTLALFWTLLFESPIIGLERILFGLGRESSKPKDASNGRNGIDQHAAAANNHTVLPKTLSLTLQTARL</sequence>
<feature type="transmembrane region" description="Helical" evidence="1">
    <location>
        <begin position="515"/>
        <end position="535"/>
    </location>
</feature>
<dbReference type="InterPro" id="IPR052728">
    <property type="entry name" value="O2_lipid_transport_reg"/>
</dbReference>
<feature type="transmembrane region" description="Helical" evidence="1">
    <location>
        <begin position="483"/>
        <end position="503"/>
    </location>
</feature>
<dbReference type="AlphaFoldDB" id="A0A182QD03"/>
<dbReference type="Pfam" id="PF01757">
    <property type="entry name" value="Acyl_transf_3"/>
    <property type="match status" value="1"/>
</dbReference>
<name>A0A182QD03_9DIPT</name>
<dbReference type="GO" id="GO:0016747">
    <property type="term" value="F:acyltransferase activity, transferring groups other than amino-acyl groups"/>
    <property type="evidence" value="ECO:0007669"/>
    <property type="project" value="InterPro"/>
</dbReference>
<evidence type="ECO:0000313" key="5">
    <source>
        <dbReference type="Proteomes" id="UP000075886"/>
    </source>
</evidence>
<keyword evidence="1" id="KW-0472">Membrane</keyword>
<feature type="transmembrane region" description="Helical" evidence="1">
    <location>
        <begin position="628"/>
        <end position="649"/>
    </location>
</feature>
<dbReference type="InterPro" id="IPR002656">
    <property type="entry name" value="Acyl_transf_3_dom"/>
</dbReference>